<dbReference type="PANTHER" id="PTHR18895">
    <property type="entry name" value="HEMK METHYLTRANSFERASE"/>
    <property type="match status" value="1"/>
</dbReference>
<name>A0A376AIQ2_9HYPH</name>
<evidence type="ECO:0000259" key="7">
    <source>
        <dbReference type="Pfam" id="PF17827"/>
    </source>
</evidence>
<reference evidence="9" key="1">
    <citation type="submission" date="2018-07" db="EMBL/GenBank/DDBJ databases">
        <authorList>
            <person name="Peiro R."/>
            <person name="Begona"/>
            <person name="Cbmso G."/>
            <person name="Lopez M."/>
            <person name="Gonzalez S."/>
        </authorList>
    </citation>
    <scope>NUCLEOTIDE SEQUENCE [LARGE SCALE GENOMIC DNA]</scope>
</reference>
<evidence type="ECO:0000256" key="4">
    <source>
        <dbReference type="ARBA" id="ARBA00048391"/>
    </source>
</evidence>
<feature type="binding site" evidence="5">
    <location>
        <position position="151"/>
    </location>
    <ligand>
        <name>S-adenosyl-L-methionine</name>
        <dbReference type="ChEBI" id="CHEBI:59789"/>
    </ligand>
</feature>
<dbReference type="NCBIfam" id="TIGR00536">
    <property type="entry name" value="hemK_fam"/>
    <property type="match status" value="1"/>
</dbReference>
<dbReference type="PROSITE" id="PS00092">
    <property type="entry name" value="N6_MTASE"/>
    <property type="match status" value="1"/>
</dbReference>
<feature type="binding site" evidence="5">
    <location>
        <position position="194"/>
    </location>
    <ligand>
        <name>S-adenosyl-L-methionine</name>
        <dbReference type="ChEBI" id="CHEBI:59789"/>
    </ligand>
</feature>
<feature type="domain" description="Methyltransferase small" evidence="6">
    <location>
        <begin position="118"/>
        <end position="197"/>
    </location>
</feature>
<feature type="binding site" evidence="5">
    <location>
        <begin position="128"/>
        <end position="132"/>
    </location>
    <ligand>
        <name>S-adenosyl-L-methionine</name>
        <dbReference type="ChEBI" id="CHEBI:59789"/>
    </ligand>
</feature>
<feature type="binding site" evidence="5">
    <location>
        <begin position="194"/>
        <end position="197"/>
    </location>
    <ligand>
        <name>substrate</name>
    </ligand>
</feature>
<keyword evidence="1 5" id="KW-0489">Methyltransferase</keyword>
<keyword evidence="2 5" id="KW-0808">Transferase</keyword>
<feature type="binding site" evidence="5">
    <location>
        <position position="180"/>
    </location>
    <ligand>
        <name>S-adenosyl-L-methionine</name>
        <dbReference type="ChEBI" id="CHEBI:59789"/>
    </ligand>
</feature>
<evidence type="ECO:0000313" key="9">
    <source>
        <dbReference type="Proteomes" id="UP000254764"/>
    </source>
</evidence>
<dbReference type="InterPro" id="IPR029063">
    <property type="entry name" value="SAM-dependent_MTases_sf"/>
</dbReference>
<dbReference type="STRING" id="1336235.GCA_000518785_04277"/>
<comment type="catalytic activity">
    <reaction evidence="4 5">
        <text>L-glutaminyl-[peptide chain release factor] + S-adenosyl-L-methionine = N(5)-methyl-L-glutaminyl-[peptide chain release factor] + S-adenosyl-L-homocysteine + H(+)</text>
        <dbReference type="Rhea" id="RHEA:42896"/>
        <dbReference type="Rhea" id="RHEA-COMP:10271"/>
        <dbReference type="Rhea" id="RHEA-COMP:10272"/>
        <dbReference type="ChEBI" id="CHEBI:15378"/>
        <dbReference type="ChEBI" id="CHEBI:30011"/>
        <dbReference type="ChEBI" id="CHEBI:57856"/>
        <dbReference type="ChEBI" id="CHEBI:59789"/>
        <dbReference type="ChEBI" id="CHEBI:61891"/>
        <dbReference type="EC" id="2.1.1.297"/>
    </reaction>
</comment>
<evidence type="ECO:0000256" key="5">
    <source>
        <dbReference type="HAMAP-Rule" id="MF_02126"/>
    </source>
</evidence>
<dbReference type="NCBIfam" id="TIGR03534">
    <property type="entry name" value="RF_mod_PrmC"/>
    <property type="match status" value="1"/>
</dbReference>
<organism evidence="8 9">
    <name type="scientific">Ciceribacter selenitireducens ATCC BAA-1503</name>
    <dbReference type="NCBI Taxonomy" id="1336235"/>
    <lineage>
        <taxon>Bacteria</taxon>
        <taxon>Pseudomonadati</taxon>
        <taxon>Pseudomonadota</taxon>
        <taxon>Alphaproteobacteria</taxon>
        <taxon>Hyphomicrobiales</taxon>
        <taxon>Rhizobiaceae</taxon>
        <taxon>Ciceribacter</taxon>
    </lineage>
</organism>
<dbReference type="CDD" id="cd02440">
    <property type="entry name" value="AdoMet_MTases"/>
    <property type="match status" value="1"/>
</dbReference>
<gene>
    <name evidence="5" type="primary">prmC</name>
    <name evidence="8" type="ORF">RHIZ70_3383</name>
</gene>
<evidence type="ECO:0000259" key="6">
    <source>
        <dbReference type="Pfam" id="PF05175"/>
    </source>
</evidence>
<evidence type="ECO:0000313" key="8">
    <source>
        <dbReference type="EMBL" id="SSC67675.1"/>
    </source>
</evidence>
<protein>
    <recommendedName>
        <fullName evidence="5">Release factor glutamine methyltransferase</fullName>
        <shortName evidence="5">RF MTase</shortName>
        <ecNumber evidence="5">2.1.1.297</ecNumber>
    </recommendedName>
    <alternativeName>
        <fullName evidence="5">N5-glutamine methyltransferase PrmC</fullName>
    </alternativeName>
    <alternativeName>
        <fullName evidence="5">Protein-(glutamine-N5) MTase PrmC</fullName>
    </alternativeName>
    <alternativeName>
        <fullName evidence="5">Protein-glutamine N-methyltransferase PrmC</fullName>
    </alternativeName>
</protein>
<comment type="function">
    <text evidence="5">Methylates the class 1 translation termination release factors RF1/PrfA and RF2/PrfB on the glutamine residue of the universally conserved GGQ motif.</text>
</comment>
<feature type="domain" description="Release factor glutamine methyltransferase N-terminal" evidence="7">
    <location>
        <begin position="11"/>
        <end position="79"/>
    </location>
</feature>
<dbReference type="SUPFAM" id="SSF53335">
    <property type="entry name" value="S-adenosyl-L-methionine-dependent methyltransferases"/>
    <property type="match status" value="1"/>
</dbReference>
<comment type="similarity">
    <text evidence="5">Belongs to the protein N5-glutamine methyltransferase family. PrmC subfamily.</text>
</comment>
<dbReference type="InterPro" id="IPR050320">
    <property type="entry name" value="N5-glutamine_MTase"/>
</dbReference>
<dbReference type="Gene3D" id="1.10.8.10">
    <property type="entry name" value="DNA helicase RuvA subunit, C-terminal domain"/>
    <property type="match status" value="1"/>
</dbReference>
<dbReference type="GO" id="GO:0003676">
    <property type="term" value="F:nucleic acid binding"/>
    <property type="evidence" value="ECO:0007669"/>
    <property type="project" value="InterPro"/>
</dbReference>
<dbReference type="GO" id="GO:0102559">
    <property type="term" value="F:peptide chain release factor N(5)-glutamine methyltransferase activity"/>
    <property type="evidence" value="ECO:0007669"/>
    <property type="project" value="UniProtKB-EC"/>
</dbReference>
<evidence type="ECO:0000256" key="3">
    <source>
        <dbReference type="ARBA" id="ARBA00022691"/>
    </source>
</evidence>
<dbReference type="HAMAP" id="MF_02126">
    <property type="entry name" value="RF_methyltr_PrmC"/>
    <property type="match status" value="1"/>
</dbReference>
<accession>A0A376AIQ2</accession>
<dbReference type="OrthoDB" id="9800643at2"/>
<dbReference type="InterPro" id="IPR007848">
    <property type="entry name" value="Small_mtfrase_dom"/>
</dbReference>
<dbReference type="EMBL" id="UEYP01000005">
    <property type="protein sequence ID" value="SSC67675.1"/>
    <property type="molecule type" value="Genomic_DNA"/>
</dbReference>
<dbReference type="AlphaFoldDB" id="A0A376AIQ2"/>
<dbReference type="Pfam" id="PF05175">
    <property type="entry name" value="MTS"/>
    <property type="match status" value="1"/>
</dbReference>
<dbReference type="PANTHER" id="PTHR18895:SF74">
    <property type="entry name" value="MTRF1L RELEASE FACTOR GLUTAMINE METHYLTRANSFERASE"/>
    <property type="match status" value="1"/>
</dbReference>
<dbReference type="GO" id="GO:0032259">
    <property type="term" value="P:methylation"/>
    <property type="evidence" value="ECO:0007669"/>
    <property type="project" value="UniProtKB-KW"/>
</dbReference>
<dbReference type="InterPro" id="IPR040758">
    <property type="entry name" value="PrmC_N"/>
</dbReference>
<evidence type="ECO:0000256" key="1">
    <source>
        <dbReference type="ARBA" id="ARBA00022603"/>
    </source>
</evidence>
<evidence type="ECO:0000256" key="2">
    <source>
        <dbReference type="ARBA" id="ARBA00022679"/>
    </source>
</evidence>
<keyword evidence="3 5" id="KW-0949">S-adenosyl-L-methionine</keyword>
<dbReference type="InterPro" id="IPR002052">
    <property type="entry name" value="DNA_methylase_N6_adenine_CS"/>
</dbReference>
<dbReference type="RefSeq" id="WP_115670243.1">
    <property type="nucleotide sequence ID" value="NZ_UEYP01000005.1"/>
</dbReference>
<dbReference type="Proteomes" id="UP000254764">
    <property type="component" value="Unassembled WGS sequence"/>
</dbReference>
<sequence>MSGAARLGAVVAETRAVLADAGFADAAIETRILLAGLLGLSTTEIFTQGDRPVTERERSVIADAVARRLRHEPVHRILGHREFHGIDLRLSPDTLEPRPDTEVLVDAVLAHLKRMAAQKAVVSILDMGTGTGAIALALLKACPQARALGSDISPGALQIAAANAHLNGVAERFETRESAWFEAIDESFDIIVSNPPYIPSDVVESLEPEVKDYDPRKALDGGRDGLEAYRAIAENAAQHLLADGIVGVEIGYDQREDVVQLFERNGFSLIEWHRDHGGNDRVLLFAR</sequence>
<dbReference type="InterPro" id="IPR004556">
    <property type="entry name" value="HemK-like"/>
</dbReference>
<proteinExistence type="inferred from homology"/>
<dbReference type="Gene3D" id="3.40.50.150">
    <property type="entry name" value="Vaccinia Virus protein VP39"/>
    <property type="match status" value="1"/>
</dbReference>
<dbReference type="InterPro" id="IPR019874">
    <property type="entry name" value="RF_methyltr_PrmC"/>
</dbReference>
<dbReference type="Pfam" id="PF17827">
    <property type="entry name" value="PrmC_N"/>
    <property type="match status" value="1"/>
</dbReference>
<dbReference type="EC" id="2.1.1.297" evidence="5"/>
<keyword evidence="9" id="KW-1185">Reference proteome</keyword>